<dbReference type="InterPro" id="IPR036259">
    <property type="entry name" value="MFS_trans_sf"/>
</dbReference>
<sequence length="516" mass="57214">MADTAKQPDRKDDSDYINAGSMEAGEVGDLKGATNRELDEAAKYLAGHDEFGPMSPEMEKKLVKKIDAWILPLALITATLGAVDKVQLGTAALYGFREDNHLVGQQYSWLGSILPLGTVCGMFPAAYLVQRFPPGKLLACASLTWSVLTCLYAPCRNWAGFMALRFILGFLESAISPCLTMIAVSFYKKSEQAPRNAIIFAYFSSILNGFFAFVVGKIPDSAPLFKWQYLYIMTGSINLAWSLFLIFVMPDSPMNARFLTAEEKYHATKRLAENRTGIANKVWKWNQFFECFMDIRIWLIFFFDIVINIPNGGLQTFGSIIISNLGFSALESSLLTMPFGVLATTGAWIFGYIAVKWHNRRIATACLALILPLIGTSVVYAVPRFHTAAQMVGLYLMYFYWPPYVVGISLLQANTAGQTKKAVAYSWVNIGYAVGNLIGPQTFRADQAPTYTGGVITMLACYCASMALLGCYWAISAWDNKRKDAKYGAAQRVDESGLDGFVDITDKEQEGFRYTT</sequence>
<keyword evidence="2" id="KW-0813">Transport</keyword>
<comment type="caution">
    <text evidence="9">The sequence shown here is derived from an EMBL/GenBank/DDBJ whole genome shotgun (WGS) entry which is preliminary data.</text>
</comment>
<keyword evidence="10" id="KW-1185">Reference proteome</keyword>
<feature type="transmembrane region" description="Helical" evidence="7">
    <location>
        <begin position="362"/>
        <end position="382"/>
    </location>
</feature>
<gene>
    <name evidence="9" type="ORF">B0T15DRAFT_526747</name>
</gene>
<evidence type="ECO:0000256" key="1">
    <source>
        <dbReference type="ARBA" id="ARBA00004141"/>
    </source>
</evidence>
<feature type="domain" description="Major facilitator superfamily (MFS) profile" evidence="8">
    <location>
        <begin position="70"/>
        <end position="482"/>
    </location>
</feature>
<feature type="transmembrane region" description="Helical" evidence="7">
    <location>
        <begin position="334"/>
        <end position="355"/>
    </location>
</feature>
<dbReference type="GeneID" id="87887751"/>
<name>A0AAJ0H0H1_9PEZI</name>
<feature type="transmembrane region" description="Helical" evidence="7">
    <location>
        <begin position="388"/>
        <end position="410"/>
    </location>
</feature>
<evidence type="ECO:0000256" key="4">
    <source>
        <dbReference type="ARBA" id="ARBA00022989"/>
    </source>
</evidence>
<evidence type="ECO:0000313" key="9">
    <source>
        <dbReference type="EMBL" id="KAK3309270.1"/>
    </source>
</evidence>
<organism evidence="9 10">
    <name type="scientific">Chaetomium strumarium</name>
    <dbReference type="NCBI Taxonomy" id="1170767"/>
    <lineage>
        <taxon>Eukaryota</taxon>
        <taxon>Fungi</taxon>
        <taxon>Dikarya</taxon>
        <taxon>Ascomycota</taxon>
        <taxon>Pezizomycotina</taxon>
        <taxon>Sordariomycetes</taxon>
        <taxon>Sordariomycetidae</taxon>
        <taxon>Sordariales</taxon>
        <taxon>Chaetomiaceae</taxon>
        <taxon>Chaetomium</taxon>
    </lineage>
</organism>
<dbReference type="GO" id="GO:0016020">
    <property type="term" value="C:membrane"/>
    <property type="evidence" value="ECO:0007669"/>
    <property type="project" value="UniProtKB-SubCell"/>
</dbReference>
<protein>
    <submittedName>
        <fullName evidence="9">Major facilitator superfamily domain-containing protein</fullName>
    </submittedName>
</protein>
<proteinExistence type="predicted"/>
<feature type="transmembrane region" description="Helical" evidence="7">
    <location>
        <begin position="422"/>
        <end position="439"/>
    </location>
</feature>
<evidence type="ECO:0000256" key="2">
    <source>
        <dbReference type="ARBA" id="ARBA00022448"/>
    </source>
</evidence>
<feature type="transmembrane region" description="Helical" evidence="7">
    <location>
        <begin position="199"/>
        <end position="216"/>
    </location>
</feature>
<evidence type="ECO:0000256" key="5">
    <source>
        <dbReference type="ARBA" id="ARBA00023136"/>
    </source>
</evidence>
<reference evidence="9" key="2">
    <citation type="submission" date="2023-06" db="EMBL/GenBank/DDBJ databases">
        <authorList>
            <consortium name="Lawrence Berkeley National Laboratory"/>
            <person name="Mondo S.J."/>
            <person name="Hensen N."/>
            <person name="Bonometti L."/>
            <person name="Westerberg I."/>
            <person name="Brannstrom I.O."/>
            <person name="Guillou S."/>
            <person name="Cros-Aarteil S."/>
            <person name="Calhoun S."/>
            <person name="Haridas S."/>
            <person name="Kuo A."/>
            <person name="Pangilinan J."/>
            <person name="Riley R."/>
            <person name="Labutti K."/>
            <person name="Andreopoulos B."/>
            <person name="Lipzen A."/>
            <person name="Chen C."/>
            <person name="Yanf M."/>
            <person name="Daum C."/>
            <person name="Ng V."/>
            <person name="Clum A."/>
            <person name="Steindorff A."/>
            <person name="Ohm R."/>
            <person name="Martin F."/>
            <person name="Silar P."/>
            <person name="Natvig D."/>
            <person name="Lalanne C."/>
            <person name="Gautier V."/>
            <person name="Ament-Velasquez S.L."/>
            <person name="Kruys A."/>
            <person name="Hutchinson M.I."/>
            <person name="Powell A.J."/>
            <person name="Barry K."/>
            <person name="Miller A.N."/>
            <person name="Grigoriev I.V."/>
            <person name="Debuchy R."/>
            <person name="Gladieux P."/>
            <person name="Thoren M.H."/>
            <person name="Johannesson H."/>
        </authorList>
    </citation>
    <scope>NUCLEOTIDE SEQUENCE</scope>
    <source>
        <strain evidence="9">CBS 333.67</strain>
    </source>
</reference>
<dbReference type="PANTHER" id="PTHR43791:SF41">
    <property type="entry name" value="MAJOR FACILITATOR SUPERFAMILY (MFS) PROFILE DOMAIN-CONTAINING PROTEIN"/>
    <property type="match status" value="1"/>
</dbReference>
<keyword evidence="3 7" id="KW-0812">Transmembrane</keyword>
<feature type="transmembrane region" description="Helical" evidence="7">
    <location>
        <begin position="107"/>
        <end position="129"/>
    </location>
</feature>
<feature type="transmembrane region" description="Helical" evidence="7">
    <location>
        <begin position="228"/>
        <end position="248"/>
    </location>
</feature>
<dbReference type="Proteomes" id="UP001273166">
    <property type="component" value="Unassembled WGS sequence"/>
</dbReference>
<evidence type="ECO:0000256" key="7">
    <source>
        <dbReference type="SAM" id="Phobius"/>
    </source>
</evidence>
<keyword evidence="5 7" id="KW-0472">Membrane</keyword>
<dbReference type="EMBL" id="JAUDZG010000002">
    <property type="protein sequence ID" value="KAK3309270.1"/>
    <property type="molecule type" value="Genomic_DNA"/>
</dbReference>
<dbReference type="PROSITE" id="PS50850">
    <property type="entry name" value="MFS"/>
    <property type="match status" value="1"/>
</dbReference>
<dbReference type="InterPro" id="IPR011701">
    <property type="entry name" value="MFS"/>
</dbReference>
<evidence type="ECO:0000256" key="6">
    <source>
        <dbReference type="SAM" id="MobiDB-lite"/>
    </source>
</evidence>
<reference evidence="9" key="1">
    <citation type="journal article" date="2023" name="Mol. Phylogenet. Evol.">
        <title>Genome-scale phylogeny and comparative genomics of the fungal order Sordariales.</title>
        <authorList>
            <person name="Hensen N."/>
            <person name="Bonometti L."/>
            <person name="Westerberg I."/>
            <person name="Brannstrom I.O."/>
            <person name="Guillou S."/>
            <person name="Cros-Aarteil S."/>
            <person name="Calhoun S."/>
            <person name="Haridas S."/>
            <person name="Kuo A."/>
            <person name="Mondo S."/>
            <person name="Pangilinan J."/>
            <person name="Riley R."/>
            <person name="LaButti K."/>
            <person name="Andreopoulos B."/>
            <person name="Lipzen A."/>
            <person name="Chen C."/>
            <person name="Yan M."/>
            <person name="Daum C."/>
            <person name="Ng V."/>
            <person name="Clum A."/>
            <person name="Steindorff A."/>
            <person name="Ohm R.A."/>
            <person name="Martin F."/>
            <person name="Silar P."/>
            <person name="Natvig D.O."/>
            <person name="Lalanne C."/>
            <person name="Gautier V."/>
            <person name="Ament-Velasquez S.L."/>
            <person name="Kruys A."/>
            <person name="Hutchinson M.I."/>
            <person name="Powell A.J."/>
            <person name="Barry K."/>
            <person name="Miller A.N."/>
            <person name="Grigoriev I.V."/>
            <person name="Debuchy R."/>
            <person name="Gladieux P."/>
            <person name="Hiltunen Thoren M."/>
            <person name="Johannesson H."/>
        </authorList>
    </citation>
    <scope>NUCLEOTIDE SEQUENCE</scope>
    <source>
        <strain evidence="9">CBS 333.67</strain>
    </source>
</reference>
<evidence type="ECO:0000313" key="10">
    <source>
        <dbReference type="Proteomes" id="UP001273166"/>
    </source>
</evidence>
<dbReference type="AlphaFoldDB" id="A0AAJ0H0H1"/>
<feature type="region of interest" description="Disordered" evidence="6">
    <location>
        <begin position="1"/>
        <end position="23"/>
    </location>
</feature>
<dbReference type="SUPFAM" id="SSF103473">
    <property type="entry name" value="MFS general substrate transporter"/>
    <property type="match status" value="1"/>
</dbReference>
<feature type="compositionally biased region" description="Basic and acidic residues" evidence="6">
    <location>
        <begin position="1"/>
        <end position="14"/>
    </location>
</feature>
<comment type="subcellular location">
    <subcellularLocation>
        <location evidence="1">Membrane</location>
        <topology evidence="1">Multi-pass membrane protein</topology>
    </subcellularLocation>
</comment>
<feature type="transmembrane region" description="Helical" evidence="7">
    <location>
        <begin position="166"/>
        <end position="187"/>
    </location>
</feature>
<dbReference type="InterPro" id="IPR020846">
    <property type="entry name" value="MFS_dom"/>
</dbReference>
<evidence type="ECO:0000256" key="3">
    <source>
        <dbReference type="ARBA" id="ARBA00022692"/>
    </source>
</evidence>
<keyword evidence="4 7" id="KW-1133">Transmembrane helix</keyword>
<accession>A0AAJ0H0H1</accession>
<dbReference type="Gene3D" id="1.20.1250.20">
    <property type="entry name" value="MFS general substrate transporter like domains"/>
    <property type="match status" value="2"/>
</dbReference>
<dbReference type="Pfam" id="PF07690">
    <property type="entry name" value="MFS_1"/>
    <property type="match status" value="1"/>
</dbReference>
<feature type="transmembrane region" description="Helical" evidence="7">
    <location>
        <begin position="297"/>
        <end position="322"/>
    </location>
</feature>
<feature type="transmembrane region" description="Helical" evidence="7">
    <location>
        <begin position="451"/>
        <end position="475"/>
    </location>
</feature>
<dbReference type="PANTHER" id="PTHR43791">
    <property type="entry name" value="PERMEASE-RELATED"/>
    <property type="match status" value="1"/>
</dbReference>
<dbReference type="GO" id="GO:0022857">
    <property type="term" value="F:transmembrane transporter activity"/>
    <property type="evidence" value="ECO:0007669"/>
    <property type="project" value="InterPro"/>
</dbReference>
<evidence type="ECO:0000259" key="8">
    <source>
        <dbReference type="PROSITE" id="PS50850"/>
    </source>
</evidence>
<dbReference type="RefSeq" id="XP_062725050.1">
    <property type="nucleotide sequence ID" value="XM_062868922.1"/>
</dbReference>